<reference evidence="2" key="1">
    <citation type="submission" date="2016-10" db="EMBL/GenBank/DDBJ databases">
        <authorList>
            <person name="Varghese N."/>
            <person name="Submissions S."/>
        </authorList>
    </citation>
    <scope>NUCLEOTIDE SEQUENCE [LARGE SCALE GENOMIC DNA]</scope>
    <source>
        <strain evidence="2">DSM 25575</strain>
    </source>
</reference>
<evidence type="ECO:0000313" key="1">
    <source>
        <dbReference type="EMBL" id="SFN67458.1"/>
    </source>
</evidence>
<proteinExistence type="predicted"/>
<organism evidence="1 2">
    <name type="scientific">Chryseobacterium oleae</name>
    <dbReference type="NCBI Taxonomy" id="491207"/>
    <lineage>
        <taxon>Bacteria</taxon>
        <taxon>Pseudomonadati</taxon>
        <taxon>Bacteroidota</taxon>
        <taxon>Flavobacteriia</taxon>
        <taxon>Flavobacteriales</taxon>
        <taxon>Weeksellaceae</taxon>
        <taxon>Chryseobacterium group</taxon>
        <taxon>Chryseobacterium</taxon>
    </lineage>
</organism>
<evidence type="ECO:0000313" key="2">
    <source>
        <dbReference type="Proteomes" id="UP000198769"/>
    </source>
</evidence>
<dbReference type="Proteomes" id="UP000198769">
    <property type="component" value="Unassembled WGS sequence"/>
</dbReference>
<accession>A0A1I5AYE0</accession>
<sequence length="76" mass="8438">MKLELIIIFTKQKLIHKMKKIKQISKTQLKNIFGGTGPQANCHCSPSGSGLPAIDIIADNPVDCFKKCDDYRHPNG</sequence>
<dbReference type="AlphaFoldDB" id="A0A1I5AYE0"/>
<protein>
    <submittedName>
        <fullName evidence="1">Uncharacterized protein</fullName>
    </submittedName>
</protein>
<keyword evidence="2" id="KW-1185">Reference proteome</keyword>
<name>A0A1I5AYE0_CHROL</name>
<dbReference type="EMBL" id="FOVD01000006">
    <property type="protein sequence ID" value="SFN67458.1"/>
    <property type="molecule type" value="Genomic_DNA"/>
</dbReference>
<gene>
    <name evidence="1" type="ORF">SAMN05421594_3777</name>
</gene>